<comment type="similarity">
    <text evidence="2">Belongs to the DAMOX/DASOX family.</text>
</comment>
<dbReference type="Gene3D" id="3.40.50.720">
    <property type="entry name" value="NAD(P)-binding Rossmann-like Domain"/>
    <property type="match status" value="1"/>
</dbReference>
<evidence type="ECO:0000256" key="4">
    <source>
        <dbReference type="ARBA" id="ARBA00022827"/>
    </source>
</evidence>
<dbReference type="PIRSF" id="PIRSF000189">
    <property type="entry name" value="D-aa_oxidase"/>
    <property type="match status" value="1"/>
</dbReference>
<feature type="domain" description="FAD dependent oxidoreductase" evidence="7">
    <location>
        <begin position="6"/>
        <end position="326"/>
    </location>
</feature>
<dbReference type="SUPFAM" id="SSF54373">
    <property type="entry name" value="FAD-linked reductases, C-terminal domain"/>
    <property type="match status" value="1"/>
</dbReference>
<dbReference type="SUPFAM" id="SSF51971">
    <property type="entry name" value="Nucleotide-binding domain"/>
    <property type="match status" value="1"/>
</dbReference>
<feature type="binding site" evidence="6">
    <location>
        <position position="186"/>
    </location>
    <ligand>
        <name>FAD</name>
        <dbReference type="ChEBI" id="CHEBI:57692"/>
    </ligand>
</feature>
<dbReference type="InterPro" id="IPR023209">
    <property type="entry name" value="DAO"/>
</dbReference>
<feature type="binding site" evidence="6">
    <location>
        <begin position="309"/>
        <end position="314"/>
    </location>
    <ligand>
        <name>FAD</name>
        <dbReference type="ChEBI" id="CHEBI:57692"/>
    </ligand>
</feature>
<accession>A0A1Y1KTN5</accession>
<feature type="binding site" evidence="6">
    <location>
        <begin position="43"/>
        <end position="44"/>
    </location>
    <ligand>
        <name>FAD</name>
        <dbReference type="ChEBI" id="CHEBI:57692"/>
    </ligand>
</feature>
<keyword evidence="4 6" id="KW-0274">FAD</keyword>
<organism evidence="8">
    <name type="scientific">Photinus pyralis</name>
    <name type="common">Common eastern firefly</name>
    <name type="synonym">Lampyris pyralis</name>
    <dbReference type="NCBI Taxonomy" id="7054"/>
    <lineage>
        <taxon>Eukaryota</taxon>
        <taxon>Metazoa</taxon>
        <taxon>Ecdysozoa</taxon>
        <taxon>Arthropoda</taxon>
        <taxon>Hexapoda</taxon>
        <taxon>Insecta</taxon>
        <taxon>Pterygota</taxon>
        <taxon>Neoptera</taxon>
        <taxon>Endopterygota</taxon>
        <taxon>Coleoptera</taxon>
        <taxon>Polyphaga</taxon>
        <taxon>Elateriformia</taxon>
        <taxon>Elateroidea</taxon>
        <taxon>Lampyridae</taxon>
        <taxon>Lampyrinae</taxon>
        <taxon>Photinus</taxon>
    </lineage>
</organism>
<dbReference type="Pfam" id="PF01266">
    <property type="entry name" value="DAO"/>
    <property type="match status" value="1"/>
</dbReference>
<evidence type="ECO:0000256" key="2">
    <source>
        <dbReference type="ARBA" id="ARBA00006730"/>
    </source>
</evidence>
<keyword evidence="5" id="KW-0560">Oxidoreductase</keyword>
<evidence type="ECO:0000259" key="7">
    <source>
        <dbReference type="Pfam" id="PF01266"/>
    </source>
</evidence>
<dbReference type="GO" id="GO:0071949">
    <property type="term" value="F:FAD binding"/>
    <property type="evidence" value="ECO:0007669"/>
    <property type="project" value="InterPro"/>
</dbReference>
<dbReference type="AlphaFoldDB" id="A0A1Y1KTN5"/>
<feature type="binding site" evidence="6">
    <location>
        <position position="280"/>
    </location>
    <ligand>
        <name>D-dopa</name>
        <dbReference type="ChEBI" id="CHEBI:149689"/>
    </ligand>
</feature>
<proteinExistence type="inferred from homology"/>
<dbReference type="PANTHER" id="PTHR11530:SF17">
    <property type="entry name" value="RE49860P"/>
    <property type="match status" value="1"/>
</dbReference>
<sequence length="337" mass="37451">MADINIAVVGAGVVGLTTALELQSQFRNAKVTVIADKFQQDTTSFVAAGLFRPSPSFAGPNQDITRKWINNSYYHWDAIRKTAEAPLVGVTEISGYMFSKVSASVVRNPYLEGLVPLYRSATREEFDLCPGDWKYGSFFTTLLVDCGVYLPWATKKYLSENGQVVRQSVNAFGEFAGKYDVVVNCTGFGAKNLCNDNRLIPIRGQVLKVHAPWLKTFFYGEYDTYVIPSFGDVTLGGCRQYESYNTEPCKYDTLSIRERCESMLPSLKSAPLLGQRVGLRPHRDVVRVEKEILTTERGPLKVVHNYGHGGYGVTTAPGTSKYAVELVREMLMGNSKL</sequence>
<dbReference type="Gene3D" id="3.30.9.10">
    <property type="entry name" value="D-Amino Acid Oxidase, subunit A, domain 2"/>
    <property type="match status" value="1"/>
</dbReference>
<comment type="cofactor">
    <cofactor evidence="1 6">
        <name>FAD</name>
        <dbReference type="ChEBI" id="CHEBI:57692"/>
    </cofactor>
</comment>
<feature type="binding site" evidence="6">
    <location>
        <position position="310"/>
    </location>
    <ligand>
        <name>D-dopa</name>
        <dbReference type="ChEBI" id="CHEBI:149689"/>
    </ligand>
</feature>
<dbReference type="PANTHER" id="PTHR11530">
    <property type="entry name" value="D-AMINO ACID OXIDASE"/>
    <property type="match status" value="1"/>
</dbReference>
<dbReference type="GO" id="GO:0019478">
    <property type="term" value="P:D-amino acid catabolic process"/>
    <property type="evidence" value="ECO:0007669"/>
    <property type="project" value="TreeGrafter"/>
</dbReference>
<reference evidence="8" key="1">
    <citation type="journal article" date="2016" name="Sci. Rep.">
        <title>Molecular characterization of firefly nuptial gifts: a multi-omics approach sheds light on postcopulatory sexual selection.</title>
        <authorList>
            <person name="Al-Wathiqui N."/>
            <person name="Fallon T.R."/>
            <person name="South A."/>
            <person name="Weng J.K."/>
            <person name="Lewis S.M."/>
        </authorList>
    </citation>
    <scope>NUCLEOTIDE SEQUENCE</scope>
</reference>
<feature type="binding site" evidence="6">
    <location>
        <position position="225"/>
    </location>
    <ligand>
        <name>D-dopa</name>
        <dbReference type="ChEBI" id="CHEBI:149689"/>
    </ligand>
</feature>
<dbReference type="GO" id="GO:0005737">
    <property type="term" value="C:cytoplasm"/>
    <property type="evidence" value="ECO:0007669"/>
    <property type="project" value="TreeGrafter"/>
</dbReference>
<feature type="binding site" evidence="6">
    <location>
        <position position="169"/>
    </location>
    <ligand>
        <name>FAD</name>
        <dbReference type="ChEBI" id="CHEBI:57692"/>
    </ligand>
</feature>
<evidence type="ECO:0000256" key="5">
    <source>
        <dbReference type="ARBA" id="ARBA00023002"/>
    </source>
</evidence>
<feature type="binding site" evidence="6">
    <location>
        <begin position="48"/>
        <end position="50"/>
    </location>
    <ligand>
        <name>FAD</name>
        <dbReference type="ChEBI" id="CHEBI:57692"/>
    </ligand>
</feature>
<dbReference type="GO" id="GO:0003884">
    <property type="term" value="F:D-amino-acid oxidase activity"/>
    <property type="evidence" value="ECO:0007669"/>
    <property type="project" value="InterPro"/>
</dbReference>
<name>A0A1Y1KTN5_PHOPY</name>
<dbReference type="EMBL" id="GEZM01073871">
    <property type="protein sequence ID" value="JAV64762.1"/>
    <property type="molecule type" value="Transcribed_RNA"/>
</dbReference>
<protein>
    <recommendedName>
        <fullName evidence="7">FAD dependent oxidoreductase domain-containing protein</fullName>
    </recommendedName>
</protein>
<evidence type="ECO:0000313" key="8">
    <source>
        <dbReference type="EMBL" id="JAV64762.1"/>
    </source>
</evidence>
<evidence type="ECO:0000256" key="1">
    <source>
        <dbReference type="ARBA" id="ARBA00001974"/>
    </source>
</evidence>
<keyword evidence="3" id="KW-0285">Flavoprotein</keyword>
<evidence type="ECO:0000256" key="3">
    <source>
        <dbReference type="ARBA" id="ARBA00022630"/>
    </source>
</evidence>
<evidence type="ECO:0000256" key="6">
    <source>
        <dbReference type="PIRSR" id="PIRSR000189-1"/>
    </source>
</evidence>
<dbReference type="InterPro" id="IPR006076">
    <property type="entry name" value="FAD-dep_OxRdtase"/>
</dbReference>